<keyword evidence="1" id="KW-1133">Transmembrane helix</keyword>
<evidence type="ECO:0000313" key="3">
    <source>
        <dbReference type="Proteomes" id="UP001642487"/>
    </source>
</evidence>
<organism evidence="2 3">
    <name type="scientific">Citrullus colocynthis</name>
    <name type="common">colocynth</name>
    <dbReference type="NCBI Taxonomy" id="252529"/>
    <lineage>
        <taxon>Eukaryota</taxon>
        <taxon>Viridiplantae</taxon>
        <taxon>Streptophyta</taxon>
        <taxon>Embryophyta</taxon>
        <taxon>Tracheophyta</taxon>
        <taxon>Spermatophyta</taxon>
        <taxon>Magnoliopsida</taxon>
        <taxon>eudicotyledons</taxon>
        <taxon>Gunneridae</taxon>
        <taxon>Pentapetalae</taxon>
        <taxon>rosids</taxon>
        <taxon>fabids</taxon>
        <taxon>Cucurbitales</taxon>
        <taxon>Cucurbitaceae</taxon>
        <taxon>Benincaseae</taxon>
        <taxon>Citrullus</taxon>
    </lineage>
</organism>
<dbReference type="Proteomes" id="UP001642487">
    <property type="component" value="Chromosome 1"/>
</dbReference>
<sequence length="111" mass="13116">MPDLHESGRSLSQQIWWWVAGLHFFGAVDFRFCWSKRRLERGRRCRRRSCEGLGFWSPLQEIFTPLLSADDFRQRWGRLPKTSCSGSGCRRDLPPRLAAARSCLCRREERD</sequence>
<dbReference type="EMBL" id="OZ021735">
    <property type="protein sequence ID" value="CAK9308631.1"/>
    <property type="molecule type" value="Genomic_DNA"/>
</dbReference>
<accession>A0ABP0XNV0</accession>
<evidence type="ECO:0000313" key="2">
    <source>
        <dbReference type="EMBL" id="CAK9308631.1"/>
    </source>
</evidence>
<feature type="transmembrane region" description="Helical" evidence="1">
    <location>
        <begin position="15"/>
        <end position="34"/>
    </location>
</feature>
<name>A0ABP0XNV0_9ROSI</name>
<keyword evidence="1" id="KW-0812">Transmembrane</keyword>
<proteinExistence type="predicted"/>
<reference evidence="2 3" key="1">
    <citation type="submission" date="2024-03" db="EMBL/GenBank/DDBJ databases">
        <authorList>
            <person name="Gkanogiannis A."/>
            <person name="Becerra Lopez-Lavalle L."/>
        </authorList>
    </citation>
    <scope>NUCLEOTIDE SEQUENCE [LARGE SCALE GENOMIC DNA]</scope>
</reference>
<protein>
    <submittedName>
        <fullName evidence="2">Uncharacterized protein</fullName>
    </submittedName>
</protein>
<evidence type="ECO:0000256" key="1">
    <source>
        <dbReference type="SAM" id="Phobius"/>
    </source>
</evidence>
<keyword evidence="3" id="KW-1185">Reference proteome</keyword>
<gene>
    <name evidence="2" type="ORF">CITCOLO1_LOCUS144</name>
</gene>
<keyword evidence="1" id="KW-0472">Membrane</keyword>